<dbReference type="CDD" id="cd06850">
    <property type="entry name" value="biotinyl_domain"/>
    <property type="match status" value="1"/>
</dbReference>
<proteinExistence type="predicted"/>
<dbReference type="AlphaFoldDB" id="A0A7C2VHA5"/>
<dbReference type="GeneID" id="12450057"/>
<feature type="domain" description="Lipoyl-binding" evidence="2">
    <location>
        <begin position="1"/>
        <end position="70"/>
    </location>
</feature>
<dbReference type="Pfam" id="PF00364">
    <property type="entry name" value="Biotin_lipoyl"/>
    <property type="match status" value="1"/>
</dbReference>
<dbReference type="EMBL" id="DSFH01000005">
    <property type="protein sequence ID" value="HEW63485.1"/>
    <property type="molecule type" value="Genomic_DNA"/>
</dbReference>
<dbReference type="RefSeq" id="WP_014558104.1">
    <property type="nucleotide sequence ID" value="NZ_DSFH01000005.1"/>
</dbReference>
<gene>
    <name evidence="3" type="ORF">ENO39_00265</name>
    <name evidence="4" type="ORF">IOK49_05310</name>
</gene>
<dbReference type="Proteomes" id="UP000886076">
    <property type="component" value="Unassembled WGS sequence"/>
</dbReference>
<dbReference type="PANTHER" id="PTHR45266">
    <property type="entry name" value="OXALOACETATE DECARBOXYLASE ALPHA CHAIN"/>
    <property type="match status" value="1"/>
</dbReference>
<dbReference type="PROSITE" id="PS50968">
    <property type="entry name" value="BIOTINYL_LIPOYL"/>
    <property type="match status" value="1"/>
</dbReference>
<evidence type="ECO:0000313" key="3">
    <source>
        <dbReference type="EMBL" id="HEW63485.1"/>
    </source>
</evidence>
<keyword evidence="1" id="KW-0092">Biotin</keyword>
<dbReference type="InterPro" id="IPR011053">
    <property type="entry name" value="Single_hybrid_motif"/>
</dbReference>
<reference evidence="4" key="2">
    <citation type="submission" date="2020-10" db="EMBL/GenBank/DDBJ databases">
        <title>Fervidococcus fontis strain 3639Fd - the first crenarchaeon capable of growth on lipids.</title>
        <authorList>
            <person name="Kochetkova T.V."/>
            <person name="Elcheninov A.G."/>
            <person name="Toschakov S.V."/>
            <person name="Kublanov I.V."/>
        </authorList>
    </citation>
    <scope>NUCLEOTIDE SEQUENCE</scope>
    <source>
        <strain evidence="4">3639Fd</strain>
    </source>
</reference>
<comment type="caution">
    <text evidence="3">The sequence shown here is derived from an EMBL/GenBank/DDBJ whole genome shotgun (WGS) entry which is preliminary data.</text>
</comment>
<dbReference type="InterPro" id="IPR050709">
    <property type="entry name" value="Biotin_Carboxyl_Carrier/Decarb"/>
</dbReference>
<dbReference type="EMBL" id="JADEZV010000003">
    <property type="protein sequence ID" value="MBE9391489.1"/>
    <property type="molecule type" value="Genomic_DNA"/>
</dbReference>
<evidence type="ECO:0000256" key="1">
    <source>
        <dbReference type="ARBA" id="ARBA00023267"/>
    </source>
</evidence>
<evidence type="ECO:0000313" key="4">
    <source>
        <dbReference type="EMBL" id="MBE9391489.1"/>
    </source>
</evidence>
<reference evidence="3" key="1">
    <citation type="journal article" date="2020" name="mSystems">
        <title>Genome- and Community-Level Interaction Insights into Carbon Utilization and Element Cycling Functions of Hydrothermarchaeota in Hydrothermal Sediment.</title>
        <authorList>
            <person name="Zhou Z."/>
            <person name="Liu Y."/>
            <person name="Xu W."/>
            <person name="Pan J."/>
            <person name="Luo Z.H."/>
            <person name="Li M."/>
        </authorList>
    </citation>
    <scope>NUCLEOTIDE SEQUENCE [LARGE SCALE GENOMIC DNA]</scope>
    <source>
        <strain evidence="3">SpSt-1261</strain>
    </source>
</reference>
<evidence type="ECO:0000259" key="2">
    <source>
        <dbReference type="PROSITE" id="PS50968"/>
    </source>
</evidence>
<dbReference type="PANTHER" id="PTHR45266:SF3">
    <property type="entry name" value="OXALOACETATE DECARBOXYLASE ALPHA CHAIN"/>
    <property type="match status" value="1"/>
</dbReference>
<dbReference type="Gene3D" id="2.40.50.100">
    <property type="match status" value="1"/>
</dbReference>
<dbReference type="Proteomes" id="UP000652307">
    <property type="component" value="Unassembled WGS sequence"/>
</dbReference>
<accession>A0A7C2VHA5</accession>
<sequence>MVVVTSKVPGKIVDILVKDGDEVKKNQVLLKIESMKMIIETRSPKDGKVEKIFVSKGDFVQKDKPLLEIS</sequence>
<name>A0A7C2VHA5_9CREN</name>
<protein>
    <submittedName>
        <fullName evidence="3">Biotin/lipoyl-binding protein</fullName>
    </submittedName>
</protein>
<organism evidence="3">
    <name type="scientific">Fervidicoccus fontis</name>
    <dbReference type="NCBI Taxonomy" id="683846"/>
    <lineage>
        <taxon>Archaea</taxon>
        <taxon>Thermoproteota</taxon>
        <taxon>Thermoprotei</taxon>
        <taxon>Fervidicoccales</taxon>
        <taxon>Fervidicoccaceae</taxon>
        <taxon>Fervidicoccus</taxon>
    </lineage>
</organism>
<dbReference type="SUPFAM" id="SSF51230">
    <property type="entry name" value="Single hybrid motif"/>
    <property type="match status" value="1"/>
</dbReference>
<dbReference type="InterPro" id="IPR000089">
    <property type="entry name" value="Biotin_lipoyl"/>
</dbReference>